<dbReference type="AlphaFoldDB" id="W4KPR6"/>
<name>W4KPR6_HETIT</name>
<proteinExistence type="predicted"/>
<dbReference type="RefSeq" id="XP_009541676.1">
    <property type="nucleotide sequence ID" value="XM_009543381.2"/>
</dbReference>
<dbReference type="HOGENOM" id="CLU_2794241_0_0_1"/>
<sequence length="68" mass="7391">MRADDKMAVIPMLATSHAVYSRSSSIVPTTMPLFVVPVSSSANLYAFVNVYACSVHRRPVLSHLIVQG</sequence>
<dbReference type="Proteomes" id="UP000030671">
    <property type="component" value="Unassembled WGS sequence"/>
</dbReference>
<evidence type="ECO:0000313" key="1">
    <source>
        <dbReference type="EMBL" id="ETW87818.1"/>
    </source>
</evidence>
<dbReference type="GeneID" id="20668740"/>
<accession>W4KPR6</accession>
<feature type="non-terminal residue" evidence="1">
    <location>
        <position position="68"/>
    </location>
</feature>
<evidence type="ECO:0000313" key="2">
    <source>
        <dbReference type="Proteomes" id="UP000030671"/>
    </source>
</evidence>
<keyword evidence="2" id="KW-1185">Reference proteome</keyword>
<gene>
    <name evidence="1" type="ORF">HETIRDRAFT_234329</name>
</gene>
<protein>
    <submittedName>
        <fullName evidence="1">Uncharacterized protein</fullName>
    </submittedName>
</protein>
<dbReference type="InParanoid" id="W4KPR6"/>
<dbReference type="KEGG" id="hir:HETIRDRAFT_234329"/>
<reference evidence="1 2" key="1">
    <citation type="journal article" date="2012" name="New Phytol.">
        <title>Insight into trade-off between wood decay and parasitism from the genome of a fungal forest pathogen.</title>
        <authorList>
            <person name="Olson A."/>
            <person name="Aerts A."/>
            <person name="Asiegbu F."/>
            <person name="Belbahri L."/>
            <person name="Bouzid O."/>
            <person name="Broberg A."/>
            <person name="Canback B."/>
            <person name="Coutinho P.M."/>
            <person name="Cullen D."/>
            <person name="Dalman K."/>
            <person name="Deflorio G."/>
            <person name="van Diepen L.T."/>
            <person name="Dunand C."/>
            <person name="Duplessis S."/>
            <person name="Durling M."/>
            <person name="Gonthier P."/>
            <person name="Grimwood J."/>
            <person name="Fossdal C.G."/>
            <person name="Hansson D."/>
            <person name="Henrissat B."/>
            <person name="Hietala A."/>
            <person name="Himmelstrand K."/>
            <person name="Hoffmeister D."/>
            <person name="Hogberg N."/>
            <person name="James T.Y."/>
            <person name="Karlsson M."/>
            <person name="Kohler A."/>
            <person name="Kues U."/>
            <person name="Lee Y.H."/>
            <person name="Lin Y.C."/>
            <person name="Lind M."/>
            <person name="Lindquist E."/>
            <person name="Lombard V."/>
            <person name="Lucas S."/>
            <person name="Lunden K."/>
            <person name="Morin E."/>
            <person name="Murat C."/>
            <person name="Park J."/>
            <person name="Raffaello T."/>
            <person name="Rouze P."/>
            <person name="Salamov A."/>
            <person name="Schmutz J."/>
            <person name="Solheim H."/>
            <person name="Stahlberg J."/>
            <person name="Velez H."/>
            <person name="de Vries R.P."/>
            <person name="Wiebenga A."/>
            <person name="Woodward S."/>
            <person name="Yakovlev I."/>
            <person name="Garbelotto M."/>
            <person name="Martin F."/>
            <person name="Grigoriev I.V."/>
            <person name="Stenlid J."/>
        </authorList>
    </citation>
    <scope>NUCLEOTIDE SEQUENCE [LARGE SCALE GENOMIC DNA]</scope>
    <source>
        <strain evidence="1 2">TC 32-1</strain>
    </source>
</reference>
<dbReference type="EMBL" id="KI925454">
    <property type="protein sequence ID" value="ETW87818.1"/>
    <property type="molecule type" value="Genomic_DNA"/>
</dbReference>
<organism evidence="1 2">
    <name type="scientific">Heterobasidion irregulare (strain TC 32-1)</name>
    <dbReference type="NCBI Taxonomy" id="747525"/>
    <lineage>
        <taxon>Eukaryota</taxon>
        <taxon>Fungi</taxon>
        <taxon>Dikarya</taxon>
        <taxon>Basidiomycota</taxon>
        <taxon>Agaricomycotina</taxon>
        <taxon>Agaricomycetes</taxon>
        <taxon>Russulales</taxon>
        <taxon>Bondarzewiaceae</taxon>
        <taxon>Heterobasidion</taxon>
        <taxon>Heterobasidion annosum species complex</taxon>
    </lineage>
</organism>